<feature type="domain" description="EB" evidence="1">
    <location>
        <begin position="2"/>
        <end position="43"/>
    </location>
</feature>
<sequence>MCRPMARPGEACYGDPQCYDGSACSSDYRCTCPRGLNNIYSYCRKLSFLEPCNQALQVNVQGVCQPLVSPSGRCISSKQCLSMSECIGGICRCPQGTNLINGYCVRYTGCATNQSFLAIV</sequence>
<proteinExistence type="predicted"/>
<evidence type="ECO:0000313" key="3">
    <source>
        <dbReference type="Proteomes" id="UP001608902"/>
    </source>
</evidence>
<accession>A0ABD6EWF5</accession>
<dbReference type="AlphaFoldDB" id="A0ABD6EWF5"/>
<comment type="caution">
    <text evidence="2">The sequence shown here is derived from an EMBL/GenBank/DDBJ whole genome shotgun (WGS) entry which is preliminary data.</text>
</comment>
<reference evidence="2 3" key="1">
    <citation type="submission" date="2024-08" db="EMBL/GenBank/DDBJ databases">
        <title>Gnathostoma spinigerum genome.</title>
        <authorList>
            <person name="Gonzalez-Bertolin B."/>
            <person name="Monzon S."/>
            <person name="Zaballos A."/>
            <person name="Jimenez P."/>
            <person name="Dekumyoy P."/>
            <person name="Varona S."/>
            <person name="Cuesta I."/>
            <person name="Sumanam S."/>
            <person name="Adisakwattana P."/>
            <person name="Gasser R.B."/>
            <person name="Hernandez-Gonzalez A."/>
            <person name="Young N.D."/>
            <person name="Perteguer M.J."/>
        </authorList>
    </citation>
    <scope>NUCLEOTIDE SEQUENCE [LARGE SCALE GENOMIC DNA]</scope>
    <source>
        <strain evidence="2">AL3</strain>
        <tissue evidence="2">Liver</tissue>
    </source>
</reference>
<feature type="domain" description="EB" evidence="1">
    <location>
        <begin position="54"/>
        <end position="104"/>
    </location>
</feature>
<protein>
    <recommendedName>
        <fullName evidence="1">EB domain-containing protein</fullName>
    </recommendedName>
</protein>
<dbReference type="InterPro" id="IPR006149">
    <property type="entry name" value="EB_dom"/>
</dbReference>
<dbReference type="Pfam" id="PF01683">
    <property type="entry name" value="EB"/>
    <property type="match status" value="2"/>
</dbReference>
<dbReference type="Proteomes" id="UP001608902">
    <property type="component" value="Unassembled WGS sequence"/>
</dbReference>
<name>A0ABD6EWF5_9BILA</name>
<evidence type="ECO:0000313" key="2">
    <source>
        <dbReference type="EMBL" id="MFH4984284.1"/>
    </source>
</evidence>
<keyword evidence="3" id="KW-1185">Reference proteome</keyword>
<organism evidence="2 3">
    <name type="scientific">Gnathostoma spinigerum</name>
    <dbReference type="NCBI Taxonomy" id="75299"/>
    <lineage>
        <taxon>Eukaryota</taxon>
        <taxon>Metazoa</taxon>
        <taxon>Ecdysozoa</taxon>
        <taxon>Nematoda</taxon>
        <taxon>Chromadorea</taxon>
        <taxon>Rhabditida</taxon>
        <taxon>Spirurina</taxon>
        <taxon>Gnathostomatomorpha</taxon>
        <taxon>Gnathostomatoidea</taxon>
        <taxon>Gnathostomatidae</taxon>
        <taxon>Gnathostoma</taxon>
    </lineage>
</organism>
<dbReference type="EMBL" id="JBGFUD010016370">
    <property type="protein sequence ID" value="MFH4984284.1"/>
    <property type="molecule type" value="Genomic_DNA"/>
</dbReference>
<dbReference type="PANTHER" id="PTHR37157">
    <property type="entry name" value="PRION-LIKE-(Q/N-RICH) DOMAIN-BEARING PROTEIN 25"/>
    <property type="match status" value="1"/>
</dbReference>
<gene>
    <name evidence="2" type="ORF">AB6A40_010993</name>
</gene>
<evidence type="ECO:0000259" key="1">
    <source>
        <dbReference type="Pfam" id="PF01683"/>
    </source>
</evidence>
<dbReference type="PANTHER" id="PTHR37157:SF2">
    <property type="entry name" value="EB DOMAIN-CONTAINING PROTEIN-RELATED"/>
    <property type="match status" value="1"/>
</dbReference>